<feature type="transmembrane region" description="Helical" evidence="1">
    <location>
        <begin position="6"/>
        <end position="24"/>
    </location>
</feature>
<feature type="transmembrane region" description="Helical" evidence="1">
    <location>
        <begin position="53"/>
        <end position="73"/>
    </location>
</feature>
<protein>
    <recommendedName>
        <fullName evidence="4">YndJ-like protein</fullName>
    </recommendedName>
</protein>
<keyword evidence="1" id="KW-0812">Transmembrane</keyword>
<evidence type="ECO:0000256" key="1">
    <source>
        <dbReference type="SAM" id="Phobius"/>
    </source>
</evidence>
<comment type="caution">
    <text evidence="2">The sequence shown here is derived from an EMBL/GenBank/DDBJ whole genome shotgun (WGS) entry which is preliminary data.</text>
</comment>
<gene>
    <name evidence="2" type="ORF">GCM10022226_40580</name>
</gene>
<dbReference type="InterPro" id="IPR025450">
    <property type="entry name" value="YndJ-like"/>
</dbReference>
<dbReference type="EMBL" id="BAAAZR010000009">
    <property type="protein sequence ID" value="GAA3815697.1"/>
    <property type="molecule type" value="Genomic_DNA"/>
</dbReference>
<evidence type="ECO:0008006" key="4">
    <source>
        <dbReference type="Google" id="ProtNLM"/>
    </source>
</evidence>
<dbReference type="Proteomes" id="UP001500888">
    <property type="component" value="Unassembled WGS sequence"/>
</dbReference>
<feature type="transmembrane region" description="Helical" evidence="1">
    <location>
        <begin position="116"/>
        <end position="140"/>
    </location>
</feature>
<feature type="transmembrane region" description="Helical" evidence="1">
    <location>
        <begin position="176"/>
        <end position="194"/>
    </location>
</feature>
<feature type="transmembrane region" description="Helical" evidence="1">
    <location>
        <begin position="85"/>
        <end position="104"/>
    </location>
</feature>
<keyword evidence="1" id="KW-1133">Transmembrane helix</keyword>
<accession>A0ABP7IDJ4</accession>
<keyword evidence="3" id="KW-1185">Reference proteome</keyword>
<sequence>MTTLVNVIIMMGMLVVVPAGLRLIDTPPWVRLVWVAGAVPGAGSLWLPRGTAAMVLAIVYATATLTLASHAAMRAWRHRSLAPREVAVLTALATPAVAGLSLVWERAGHWLLGFEPYILALTVAHFHFAGFAAALMAGLVCHATGERPLSTAAALTVPGGTALVLLGYFVGDWAELVGAVVLTAGMWLVGWLTWTEVRRGVSDRLTRVLLSTSAVILVATMALALSWALGEATGLPHPSLTWMAATHGVCNAAGFALCGVAAWRRLRPLPL</sequence>
<feature type="transmembrane region" description="Helical" evidence="1">
    <location>
        <begin position="206"/>
        <end position="228"/>
    </location>
</feature>
<evidence type="ECO:0000313" key="2">
    <source>
        <dbReference type="EMBL" id="GAA3815697.1"/>
    </source>
</evidence>
<dbReference type="RefSeq" id="WP_344942164.1">
    <property type="nucleotide sequence ID" value="NZ_BAAAZR010000009.1"/>
</dbReference>
<feature type="transmembrane region" description="Helical" evidence="1">
    <location>
        <begin position="240"/>
        <end position="263"/>
    </location>
</feature>
<keyword evidence="1" id="KW-0472">Membrane</keyword>
<organism evidence="2 3">
    <name type="scientific">Sphaerisporangium flaviroseum</name>
    <dbReference type="NCBI Taxonomy" id="509199"/>
    <lineage>
        <taxon>Bacteria</taxon>
        <taxon>Bacillati</taxon>
        <taxon>Actinomycetota</taxon>
        <taxon>Actinomycetes</taxon>
        <taxon>Streptosporangiales</taxon>
        <taxon>Streptosporangiaceae</taxon>
        <taxon>Sphaerisporangium</taxon>
    </lineage>
</organism>
<proteinExistence type="predicted"/>
<evidence type="ECO:0000313" key="3">
    <source>
        <dbReference type="Proteomes" id="UP001500888"/>
    </source>
</evidence>
<feature type="transmembrane region" description="Helical" evidence="1">
    <location>
        <begin position="152"/>
        <end position="170"/>
    </location>
</feature>
<reference evidence="3" key="1">
    <citation type="journal article" date="2019" name="Int. J. Syst. Evol. Microbiol.">
        <title>The Global Catalogue of Microorganisms (GCM) 10K type strain sequencing project: providing services to taxonomists for standard genome sequencing and annotation.</title>
        <authorList>
            <consortium name="The Broad Institute Genomics Platform"/>
            <consortium name="The Broad Institute Genome Sequencing Center for Infectious Disease"/>
            <person name="Wu L."/>
            <person name="Ma J."/>
        </authorList>
    </citation>
    <scope>NUCLEOTIDE SEQUENCE [LARGE SCALE GENOMIC DNA]</scope>
    <source>
        <strain evidence="3">JCM 16908</strain>
    </source>
</reference>
<name>A0ABP7IDJ4_9ACTN</name>
<dbReference type="Pfam" id="PF14158">
    <property type="entry name" value="YndJ"/>
    <property type="match status" value="1"/>
</dbReference>